<keyword evidence="2" id="KW-0963">Cytoplasm</keyword>
<evidence type="ECO:0000256" key="4">
    <source>
        <dbReference type="ARBA" id="ARBA00038161"/>
    </source>
</evidence>
<feature type="compositionally biased region" description="Pro residues" evidence="5">
    <location>
        <begin position="823"/>
        <end position="836"/>
    </location>
</feature>
<dbReference type="GO" id="GO:0001725">
    <property type="term" value="C:stress fiber"/>
    <property type="evidence" value="ECO:0007669"/>
    <property type="project" value="TreeGrafter"/>
</dbReference>
<sequence>MLTAPLGQPCGCGVPKGDAGDSLQGTGTRGGQSCRHLGDLPAPAPLQEGHTGLLAGQASSREPHGLGGDAPDPELTGGSLAVGAEPAAPPKYPDSAPELLPTAASPTADPSQEWRVVKIKRVLINPAGEPRKASLSRSSSLSEKELKEAKARSRRIVAQLTTAPGPSSKGVLLFHRRKQRVDGLTGTGAGHGTGLPLSPEPRQGAMEEGEGHGARGTPPEPADGQQVPLSIYLKENMAPAATNGLHERERAEGEVGKVGGMQDGIGVSVAAPVPPQNVHVPERKNGEVPGAPMGTGSTPMGTASMTTGTGNAPVGTASITMGTGNTPVGTASMTMGTGNAAAEMPSVPMGTANTPMGTANAPMGTASVPMGTANTPMGTANAPMGTASVPMGTASASIGMASASMGMPSAPMGTANAPMGTASVPMGMPSAPMGTANTPMGTASTPMGTASSPMGTATPAGQAQNGARSRQYYEVHLTLAKPKPVKNRTARPFGTQKATTPSQGPSQPPERAPAAAELPPPPTYAETLGSPPPLSRVRSPPAYSALYPPVEQKVLQSPVHGAGAVPPLPKTGILEESAARRAHKKSMFTFVEKPKLGPNPDLLDLVQSADIRKKQKEHGEPGAEDEPFALGAEASNFVPSSTARGGQHLPPADDAPAWSSCLKSPTIQPKPKPQPSHNLTEARGKGAELFARRQSRMEKFIIEAPSQPDLLRSPSPTMSLPPSWKYDANACLSPMVSRHPVKSPCRPSKTPPASLYGSALTENEVSQKELEISKHQPYQLQSSLFILSPSKGPPRSVPREVPPPRPSLPDAYPCPQRTSCPTSPLPPSPVWHPPAVPGAGGAASSPFPSATGALPLPPGSHPAPGAPAELLLASPCRRVKGGFQAPRPSYSTRNAGIEPQDRRPSLPASPTWTPRSARRQGSLDGWASPASVPELDEGPPRSPPWSERSLSPLRQDADPRASRQMQARLARNIINAARRKSSSPKAVGTEGSRPFTPGHQPPGRGVPQLATIPPAGGVQSPGPAGCHLRLQRAGRTGQPLAHLQEPPAIAPGGRVPLLCLPRGVPSHLGGGTPAPAVTRRCRAIPDPQEPPAIAGGGCAVPRQALQLPVPDGLGRLP</sequence>
<dbReference type="GO" id="GO:0097444">
    <property type="term" value="C:spine apparatus"/>
    <property type="evidence" value="ECO:0007669"/>
    <property type="project" value="TreeGrafter"/>
</dbReference>
<feature type="region of interest" description="Disordered" evidence="5">
    <location>
        <begin position="1"/>
        <end position="108"/>
    </location>
</feature>
<evidence type="ECO:0000313" key="6">
    <source>
        <dbReference type="Ensembl" id="ENSACDP00005001033.1"/>
    </source>
</evidence>
<feature type="compositionally biased region" description="Low complexity" evidence="5">
    <location>
        <begin position="842"/>
        <end position="854"/>
    </location>
</feature>
<keyword evidence="3" id="KW-0597">Phosphoprotein</keyword>
<dbReference type="InterPro" id="IPR051976">
    <property type="entry name" value="Synaptopodin_domain"/>
</dbReference>
<feature type="compositionally biased region" description="Polar residues" evidence="5">
    <location>
        <begin position="776"/>
        <end position="785"/>
    </location>
</feature>
<feature type="compositionally biased region" description="Low complexity" evidence="5">
    <location>
        <begin position="967"/>
        <end position="976"/>
    </location>
</feature>
<dbReference type="Ensembl" id="ENSACDT00005001222.1">
    <property type="protein sequence ID" value="ENSACDP00005001033.1"/>
    <property type="gene ID" value="ENSACDG00005000711.1"/>
</dbReference>
<feature type="compositionally biased region" description="Pro residues" evidence="5">
    <location>
        <begin position="855"/>
        <end position="865"/>
    </location>
</feature>
<feature type="compositionally biased region" description="Polar residues" evidence="5">
    <location>
        <begin position="446"/>
        <end position="468"/>
    </location>
</feature>
<reference evidence="6" key="2">
    <citation type="submission" date="2025-09" db="UniProtKB">
        <authorList>
            <consortium name="Ensembl"/>
        </authorList>
    </citation>
    <scope>IDENTIFICATION</scope>
</reference>
<dbReference type="Proteomes" id="UP000694521">
    <property type="component" value="Unplaced"/>
</dbReference>
<reference evidence="6" key="1">
    <citation type="submission" date="2025-08" db="UniProtKB">
        <authorList>
            <consortium name="Ensembl"/>
        </authorList>
    </citation>
    <scope>IDENTIFICATION</scope>
</reference>
<name>A0A8B9D2E0_ANSCY</name>
<evidence type="ECO:0000256" key="3">
    <source>
        <dbReference type="ARBA" id="ARBA00022553"/>
    </source>
</evidence>
<dbReference type="PANTHER" id="PTHR24217">
    <property type="entry name" value="PUTATIVE-RELATED"/>
    <property type="match status" value="1"/>
</dbReference>
<feature type="region of interest" description="Disordered" evidence="5">
    <location>
        <begin position="737"/>
        <end position="1028"/>
    </location>
</feature>
<dbReference type="GO" id="GO:0030018">
    <property type="term" value="C:Z disc"/>
    <property type="evidence" value="ECO:0007669"/>
    <property type="project" value="TreeGrafter"/>
</dbReference>
<feature type="compositionally biased region" description="Pro residues" evidence="5">
    <location>
        <begin position="791"/>
        <end position="807"/>
    </location>
</feature>
<dbReference type="GO" id="GO:0032233">
    <property type="term" value="P:positive regulation of actin filament bundle assembly"/>
    <property type="evidence" value="ECO:0007669"/>
    <property type="project" value="TreeGrafter"/>
</dbReference>
<comment type="subcellular location">
    <subcellularLocation>
        <location evidence="1">Cytoplasm</location>
    </subcellularLocation>
</comment>
<dbReference type="InterPro" id="IPR011049">
    <property type="entry name" value="Serralysin-like_metalloprot_C"/>
</dbReference>
<feature type="region of interest" description="Disordered" evidence="5">
    <location>
        <begin position="609"/>
        <end position="685"/>
    </location>
</feature>
<accession>A0A8B9D2E0</accession>
<dbReference type="GO" id="GO:0005634">
    <property type="term" value="C:nucleus"/>
    <property type="evidence" value="ECO:0007669"/>
    <property type="project" value="TreeGrafter"/>
</dbReference>
<feature type="region of interest" description="Disordered" evidence="5">
    <location>
        <begin position="272"/>
        <end position="292"/>
    </location>
</feature>
<feature type="region of interest" description="Disordered" evidence="5">
    <location>
        <begin position="446"/>
        <end position="543"/>
    </location>
</feature>
<dbReference type="PANTHER" id="PTHR24217:SF13">
    <property type="entry name" value="SYNAPTOPODIN"/>
    <property type="match status" value="1"/>
</dbReference>
<feature type="compositionally biased region" description="Low complexity" evidence="5">
    <location>
        <begin position="866"/>
        <end position="875"/>
    </location>
</feature>
<dbReference type="SUPFAM" id="SSF101967">
    <property type="entry name" value="Adhesin YadA, collagen-binding domain"/>
    <property type="match status" value="1"/>
</dbReference>
<dbReference type="AlphaFoldDB" id="A0A8B9D2E0"/>
<feature type="compositionally biased region" description="Basic and acidic residues" evidence="5">
    <location>
        <begin position="765"/>
        <end position="774"/>
    </location>
</feature>
<evidence type="ECO:0000313" key="7">
    <source>
        <dbReference type="Proteomes" id="UP000694521"/>
    </source>
</evidence>
<dbReference type="GO" id="GO:1905355">
    <property type="term" value="P:spine apparatus assembly"/>
    <property type="evidence" value="ECO:0007669"/>
    <property type="project" value="TreeGrafter"/>
</dbReference>
<comment type="similarity">
    <text evidence="4">Belongs to the synaptopodin family.</text>
</comment>
<evidence type="ECO:0000256" key="1">
    <source>
        <dbReference type="ARBA" id="ARBA00004496"/>
    </source>
</evidence>
<evidence type="ECO:0000256" key="5">
    <source>
        <dbReference type="SAM" id="MobiDB-lite"/>
    </source>
</evidence>
<dbReference type="GO" id="GO:0098886">
    <property type="term" value="P:modification of dendritic spine"/>
    <property type="evidence" value="ECO:0007669"/>
    <property type="project" value="TreeGrafter"/>
</dbReference>
<keyword evidence="7" id="KW-1185">Reference proteome</keyword>
<evidence type="ECO:0000256" key="2">
    <source>
        <dbReference type="ARBA" id="ARBA00022490"/>
    </source>
</evidence>
<feature type="region of interest" description="Disordered" evidence="5">
    <location>
        <begin position="182"/>
        <end position="225"/>
    </location>
</feature>
<dbReference type="GO" id="GO:0003779">
    <property type="term" value="F:actin binding"/>
    <property type="evidence" value="ECO:0007669"/>
    <property type="project" value="TreeGrafter"/>
</dbReference>
<proteinExistence type="inferred from homology"/>
<organism evidence="6 7">
    <name type="scientific">Anser cygnoides</name>
    <name type="common">Swan goose</name>
    <dbReference type="NCBI Taxonomy" id="8845"/>
    <lineage>
        <taxon>Eukaryota</taxon>
        <taxon>Metazoa</taxon>
        <taxon>Chordata</taxon>
        <taxon>Craniata</taxon>
        <taxon>Vertebrata</taxon>
        <taxon>Euteleostomi</taxon>
        <taxon>Archelosauria</taxon>
        <taxon>Archosauria</taxon>
        <taxon>Dinosauria</taxon>
        <taxon>Saurischia</taxon>
        <taxon>Theropoda</taxon>
        <taxon>Coelurosauria</taxon>
        <taxon>Aves</taxon>
        <taxon>Neognathae</taxon>
        <taxon>Galloanserae</taxon>
        <taxon>Anseriformes</taxon>
        <taxon>Anatidae</taxon>
        <taxon>Anserinae</taxon>
        <taxon>Anser</taxon>
    </lineage>
</organism>
<protein>
    <submittedName>
        <fullName evidence="6">Synaptopodin</fullName>
    </submittedName>
</protein>